<dbReference type="Proteomes" id="UP000015354">
    <property type="component" value="Unassembled WGS sequence"/>
</dbReference>
<dbReference type="SUPFAM" id="SSF56112">
    <property type="entry name" value="Protein kinase-like (PK-like)"/>
    <property type="match status" value="1"/>
</dbReference>
<sequence>MSSVSTGVYDNLPTDEELNIHIKPEDPQEVFEELESAGTGNFGVVIKARVRHTGDIVAIKQILLADKEELVTIVKEVIILEKCDHPNIVRYYGTYKSFGKLWLVMEYCEGGSVDVLYKILHRPLPEQVIAYICREVLLGLQYMHREHRLHRDIKGSNILLTRDGQVKLADFGVSTELGHSWSRRNTFIGTLLWMAPETILESDYDSRADIWSLGITVIEIAENGPPNLGVSIARLVFLIPKSDPPTLQHKERWSPQMSNFIKRLLTKDKKIRPTATQMLEDPFVAPENIAPREEMKLLIDEALERKENMSSSRVRRGEFSDASTATFVEKSSTSSRGSFEGRGEGQAKEVLAGVDGDAVSAAPDTEPSFFTDGTIPLLPLLSAVDIKFDELSMSEARQKPMPVEQVVHDAG</sequence>
<organism evidence="6 8">
    <name type="scientific">Strigomonas culicis</name>
    <dbReference type="NCBI Taxonomy" id="28005"/>
    <lineage>
        <taxon>Eukaryota</taxon>
        <taxon>Discoba</taxon>
        <taxon>Euglenozoa</taxon>
        <taxon>Kinetoplastea</taxon>
        <taxon>Metakinetoplastina</taxon>
        <taxon>Trypanosomatida</taxon>
        <taxon>Trypanosomatidae</taxon>
        <taxon>Strigomonadinae</taxon>
        <taxon>Strigomonas</taxon>
    </lineage>
</organism>
<dbReference type="PROSITE" id="PS50011">
    <property type="entry name" value="PROTEIN_KINASE_DOM"/>
    <property type="match status" value="1"/>
</dbReference>
<evidence type="ECO:0000313" key="6">
    <source>
        <dbReference type="EMBL" id="EPY19606.1"/>
    </source>
</evidence>
<reference evidence="6 8" key="1">
    <citation type="journal article" date="2013" name="PLoS ONE">
        <title>Predicting the Proteins of Angomonas deanei, Strigomonas culicis and Their Respective Endosymbionts Reveals New Aspects of the Trypanosomatidae Family.</title>
        <authorList>
            <person name="Motta M.C."/>
            <person name="Martins A.C."/>
            <person name="de Souza S.S."/>
            <person name="Catta-Preta C.M."/>
            <person name="Silva R."/>
            <person name="Klein C.C."/>
            <person name="de Almeida L.G."/>
            <person name="de Lima Cunha O."/>
            <person name="Ciapina L.P."/>
            <person name="Brocchi M."/>
            <person name="Colabardini A.C."/>
            <person name="de Araujo Lima B."/>
            <person name="Machado C.R."/>
            <person name="de Almeida Soares C.M."/>
            <person name="Probst C.M."/>
            <person name="de Menezes C.B."/>
            <person name="Thompson C.E."/>
            <person name="Bartholomeu D.C."/>
            <person name="Gradia D.F."/>
            <person name="Pavoni D.P."/>
            <person name="Grisard E.C."/>
            <person name="Fantinatti-Garboggini F."/>
            <person name="Marchini F.K."/>
            <person name="Rodrigues-Luiz G.F."/>
            <person name="Wagner G."/>
            <person name="Goldman G.H."/>
            <person name="Fietto J.L."/>
            <person name="Elias M.C."/>
            <person name="Goldman M.H."/>
            <person name="Sagot M.F."/>
            <person name="Pereira M."/>
            <person name="Stoco P.H."/>
            <person name="de Mendonca-Neto R.P."/>
            <person name="Teixeira S.M."/>
            <person name="Maciel T.E."/>
            <person name="de Oliveira Mendes T.A."/>
            <person name="Urmenyi T.P."/>
            <person name="de Souza W."/>
            <person name="Schenkman S."/>
            <person name="de Vasconcelos A.T."/>
        </authorList>
    </citation>
    <scope>NUCLEOTIDE SEQUENCE [LARGE SCALE GENOMIC DNA]</scope>
</reference>
<name>S9UYF9_9TRYP</name>
<evidence type="ECO:0000256" key="3">
    <source>
        <dbReference type="ARBA" id="ARBA00022741"/>
    </source>
</evidence>
<dbReference type="GO" id="GO:0004674">
    <property type="term" value="F:protein serine/threonine kinase activity"/>
    <property type="evidence" value="ECO:0007669"/>
    <property type="project" value="TreeGrafter"/>
</dbReference>
<keyword evidence="6" id="KW-0808">Transferase</keyword>
<dbReference type="Gene3D" id="1.10.510.10">
    <property type="entry name" value="Transferase(Phosphotransferase) domain 1"/>
    <property type="match status" value="1"/>
</dbReference>
<dbReference type="SMART" id="SM00220">
    <property type="entry name" value="S_TKc"/>
    <property type="match status" value="1"/>
</dbReference>
<evidence type="ECO:0000256" key="4">
    <source>
        <dbReference type="ARBA" id="ARBA00022840"/>
    </source>
</evidence>
<keyword evidence="4" id="KW-0067">ATP-binding</keyword>
<dbReference type="GO" id="GO:0005524">
    <property type="term" value="F:ATP binding"/>
    <property type="evidence" value="ECO:0007669"/>
    <property type="project" value="UniProtKB-KW"/>
</dbReference>
<dbReference type="Pfam" id="PF00069">
    <property type="entry name" value="Pkinase"/>
    <property type="match status" value="1"/>
</dbReference>
<comment type="subcellular location">
    <subcellularLocation>
        <location evidence="1">Cytoplasm</location>
    </subcellularLocation>
</comment>
<dbReference type="GO" id="GO:0005737">
    <property type="term" value="C:cytoplasm"/>
    <property type="evidence" value="ECO:0007669"/>
    <property type="project" value="UniProtKB-SubCell"/>
</dbReference>
<dbReference type="InterPro" id="IPR000719">
    <property type="entry name" value="Prot_kinase_dom"/>
</dbReference>
<dbReference type="PANTHER" id="PTHR48012">
    <property type="entry name" value="STERILE20-LIKE KINASE, ISOFORM B-RELATED"/>
    <property type="match status" value="1"/>
</dbReference>
<evidence type="ECO:0000313" key="7">
    <source>
        <dbReference type="EMBL" id="EPY33508.1"/>
    </source>
</evidence>
<evidence type="ECO:0000256" key="2">
    <source>
        <dbReference type="ARBA" id="ARBA00022490"/>
    </source>
</evidence>
<dbReference type="OrthoDB" id="248923at2759"/>
<keyword evidence="6" id="KW-0418">Kinase</keyword>
<dbReference type="FunFam" id="1.10.510.10:FF:000837">
    <property type="entry name" value="STE family protein kinase"/>
    <property type="match status" value="1"/>
</dbReference>
<proteinExistence type="predicted"/>
<evidence type="ECO:0000259" key="5">
    <source>
        <dbReference type="PROSITE" id="PS50011"/>
    </source>
</evidence>
<dbReference type="InterPro" id="IPR011009">
    <property type="entry name" value="Kinase-like_dom_sf"/>
</dbReference>
<dbReference type="EMBL" id="ATMH01002183">
    <property type="protein sequence ID" value="EPY33508.1"/>
    <property type="molecule type" value="Genomic_DNA"/>
</dbReference>
<keyword evidence="8" id="KW-1185">Reference proteome</keyword>
<accession>S9UYF9</accession>
<reference evidence="6" key="2">
    <citation type="submission" date="2013-03" db="EMBL/GenBank/DDBJ databases">
        <authorList>
            <person name="Motta M.C.M."/>
            <person name="Martins A.C.A."/>
            <person name="Preta C.M.C.C."/>
            <person name="Silva R."/>
            <person name="de Souza S.S."/>
            <person name="Klein C.C."/>
            <person name="de Almeida L.G.P."/>
            <person name="Cunha O.L."/>
            <person name="Colabardini A.C."/>
            <person name="Lima B.A."/>
            <person name="Machado C.R."/>
            <person name="Soares C.M.A."/>
            <person name="de Menezes C.B.A."/>
            <person name="Bartolomeu D.C."/>
            <person name="Grisard E.C."/>
            <person name="Fantinatti-Garboggini F."/>
            <person name="Rodrigues-Luiz G.F."/>
            <person name="Wagner G."/>
            <person name="Goldman G.H."/>
            <person name="Fietto J.L.R."/>
            <person name="Ciapina L.P."/>
            <person name="Brocchi M."/>
            <person name="Elias M.C."/>
            <person name="Goldman M.H.S."/>
            <person name="Sagot M.-F."/>
            <person name="Pereira M."/>
            <person name="Stoco P.H."/>
            <person name="Teixeira S.M.R."/>
            <person name="de Mendonca-Neto R.P."/>
            <person name="Maciel T.E.F."/>
            <person name="Mendes T.A.O."/>
            <person name="Urmenyi T.P."/>
            <person name="Teixeira M.M.G."/>
            <person name="de Camargo E.F.P."/>
            <person name="de Sousa W."/>
            <person name="Schenkman S."/>
            <person name="de Vasconcelos A.T.R."/>
        </authorList>
    </citation>
    <scope>NUCLEOTIDE SEQUENCE</scope>
</reference>
<dbReference type="PANTHER" id="PTHR48012:SF18">
    <property type="entry name" value="HAPPYHOUR, ISOFORM A"/>
    <property type="match status" value="1"/>
</dbReference>
<dbReference type="AlphaFoldDB" id="S9UYF9"/>
<evidence type="ECO:0000313" key="8">
    <source>
        <dbReference type="Proteomes" id="UP000015354"/>
    </source>
</evidence>
<feature type="domain" description="Protein kinase" evidence="5">
    <location>
        <begin position="31"/>
        <end position="284"/>
    </location>
</feature>
<gene>
    <name evidence="7" type="ORF">STCU_02183</name>
    <name evidence="6" type="ORF">STCU_09369</name>
</gene>
<dbReference type="GO" id="GO:0035556">
    <property type="term" value="P:intracellular signal transduction"/>
    <property type="evidence" value="ECO:0007669"/>
    <property type="project" value="TreeGrafter"/>
</dbReference>
<protein>
    <submittedName>
        <fullName evidence="6">Protein kinase</fullName>
    </submittedName>
</protein>
<keyword evidence="2" id="KW-0963">Cytoplasm</keyword>
<dbReference type="EMBL" id="ATMH01009369">
    <property type="protein sequence ID" value="EPY19606.1"/>
    <property type="molecule type" value="Genomic_DNA"/>
</dbReference>
<comment type="caution">
    <text evidence="6">The sequence shown here is derived from an EMBL/GenBank/DDBJ whole genome shotgun (WGS) entry which is preliminary data.</text>
</comment>
<evidence type="ECO:0000256" key="1">
    <source>
        <dbReference type="ARBA" id="ARBA00004496"/>
    </source>
</evidence>
<keyword evidence="3" id="KW-0547">Nucleotide-binding</keyword>
<dbReference type="InterPro" id="IPR050629">
    <property type="entry name" value="STE20/SPS1-PAK"/>
</dbReference>